<feature type="region of interest" description="Disordered" evidence="1">
    <location>
        <begin position="207"/>
        <end position="232"/>
    </location>
</feature>
<comment type="caution">
    <text evidence="2">The sequence shown here is derived from an EMBL/GenBank/DDBJ whole genome shotgun (WGS) entry which is preliminary data.</text>
</comment>
<dbReference type="OrthoDB" id="43206at2759"/>
<organism evidence="2 3">
    <name type="scientific">Thalassiosira oceanica</name>
    <name type="common">Marine diatom</name>
    <dbReference type="NCBI Taxonomy" id="159749"/>
    <lineage>
        <taxon>Eukaryota</taxon>
        <taxon>Sar</taxon>
        <taxon>Stramenopiles</taxon>
        <taxon>Ochrophyta</taxon>
        <taxon>Bacillariophyta</taxon>
        <taxon>Coscinodiscophyceae</taxon>
        <taxon>Thalassiosirophycidae</taxon>
        <taxon>Thalassiosirales</taxon>
        <taxon>Thalassiosiraceae</taxon>
        <taxon>Thalassiosira</taxon>
    </lineage>
</organism>
<name>K0RP66_THAOC</name>
<feature type="compositionally biased region" description="Low complexity" evidence="1">
    <location>
        <begin position="128"/>
        <end position="146"/>
    </location>
</feature>
<feature type="compositionally biased region" description="Basic and acidic residues" evidence="1">
    <location>
        <begin position="116"/>
        <end position="127"/>
    </location>
</feature>
<proteinExistence type="predicted"/>
<feature type="compositionally biased region" description="Basic and acidic residues" evidence="1">
    <location>
        <begin position="214"/>
        <end position="225"/>
    </location>
</feature>
<protein>
    <submittedName>
        <fullName evidence="2">Uncharacterized protein</fullName>
    </submittedName>
</protein>
<evidence type="ECO:0000313" key="3">
    <source>
        <dbReference type="Proteomes" id="UP000266841"/>
    </source>
</evidence>
<dbReference type="AlphaFoldDB" id="K0RP66"/>
<gene>
    <name evidence="2" type="ORF">THAOC_25460</name>
</gene>
<accession>K0RP66</accession>
<dbReference type="EMBL" id="AGNL01035142">
    <property type="protein sequence ID" value="EJK54875.1"/>
    <property type="molecule type" value="Genomic_DNA"/>
</dbReference>
<dbReference type="eggNOG" id="ENOG502SQN0">
    <property type="taxonomic scope" value="Eukaryota"/>
</dbReference>
<dbReference type="Gene3D" id="3.40.50.2000">
    <property type="entry name" value="Glycogen Phosphorylase B"/>
    <property type="match status" value="1"/>
</dbReference>
<dbReference type="Proteomes" id="UP000266841">
    <property type="component" value="Unassembled WGS sequence"/>
</dbReference>
<reference evidence="2 3" key="1">
    <citation type="journal article" date="2012" name="Genome Biol.">
        <title>Genome and low-iron response of an oceanic diatom adapted to chronic iron limitation.</title>
        <authorList>
            <person name="Lommer M."/>
            <person name="Specht M."/>
            <person name="Roy A.S."/>
            <person name="Kraemer L."/>
            <person name="Andreson R."/>
            <person name="Gutowska M.A."/>
            <person name="Wolf J."/>
            <person name="Bergner S.V."/>
            <person name="Schilhabel M.B."/>
            <person name="Klostermeier U.C."/>
            <person name="Beiko R.G."/>
            <person name="Rosenstiel P."/>
            <person name="Hippler M."/>
            <person name="Laroche J."/>
        </authorList>
    </citation>
    <scope>NUCLEOTIDE SEQUENCE [LARGE SCALE GENOMIC DNA]</scope>
    <source>
        <strain evidence="2 3">CCMP1005</strain>
    </source>
</reference>
<evidence type="ECO:0000313" key="2">
    <source>
        <dbReference type="EMBL" id="EJK54875.1"/>
    </source>
</evidence>
<evidence type="ECO:0000256" key="1">
    <source>
        <dbReference type="SAM" id="MobiDB-lite"/>
    </source>
</evidence>
<feature type="region of interest" description="Disordered" evidence="1">
    <location>
        <begin position="79"/>
        <end position="163"/>
    </location>
</feature>
<sequence length="532" mass="58704">MIPIHLAYQLSDPNPRYRTTTQHAEKKKSHPAIVSGSFIHPEKDSILAEKRVASLNLILARLLVGCACALKCYVKRLPKSQRSAPEERAQEQAAESSNVKKSYEESAPALGQTARDSIRRRPAESGERWMAAAAASSSSNVSSSASEAHKSRKRPHAEISDTHIFPTTPVARIYIACPANVETGGPEALHQLCHVINAGEYSYLDDEVSGRGASNRDEFGRSKQDPKRRRPIKAYMLYLRERGSSVEHVDASAARSPKYEKYHAPPAEELPGAAHDGSGSSLEYSSDLVIWPEVWTHLIDSLQCNEADGGKYQSAICSPSKYNAAAGRQPTNRVLMMTEFLPDASPSFSSSAEDKGDDSDVRDIDVVYNTAKGMHYTDEIIRRACGKKTKPELDGSIRGGGLRFSPIGKGEGGRERLSGEEVVALLRRAKVYVDFGPHPGMDRLPREAALAGCVVLTNREGAAAFDEDVPLPKELKFSSFEVEKIYSAIKDVCANLKRESAKLERYREWILGQEQRMKICVDRFIEMVATNR</sequence>
<keyword evidence="3" id="KW-1185">Reference proteome</keyword>